<feature type="transmembrane region" description="Helical" evidence="1">
    <location>
        <begin position="87"/>
        <end position="105"/>
    </location>
</feature>
<evidence type="ECO:0000313" key="3">
    <source>
        <dbReference type="Proteomes" id="UP000230886"/>
    </source>
</evidence>
<dbReference type="Proteomes" id="UP000230886">
    <property type="component" value="Unassembled WGS sequence"/>
</dbReference>
<feature type="transmembrane region" description="Helical" evidence="1">
    <location>
        <begin position="52"/>
        <end position="75"/>
    </location>
</feature>
<dbReference type="Pfam" id="PF00756">
    <property type="entry name" value="Esterase"/>
    <property type="match status" value="1"/>
</dbReference>
<proteinExistence type="predicted"/>
<reference evidence="2 3" key="1">
    <citation type="submission" date="2017-07" db="EMBL/GenBank/DDBJ databases">
        <title>Draft sequence of Rhodococcus enclensis 23b-28.</title>
        <authorList>
            <person name="Besaury L."/>
            <person name="Sancelme M."/>
            <person name="Amato P."/>
            <person name="Lallement A."/>
            <person name="Delort A.-M."/>
        </authorList>
    </citation>
    <scope>NUCLEOTIDE SEQUENCE [LARGE SCALE GENOMIC DNA]</scope>
    <source>
        <strain evidence="2 3">23b-28</strain>
    </source>
</reference>
<protein>
    <submittedName>
        <fullName evidence="2">Esterase</fullName>
    </submittedName>
</protein>
<dbReference type="AlphaFoldDB" id="A0A2A5JAQ5"/>
<name>A0A2A5JAQ5_RHOSG</name>
<evidence type="ECO:0000313" key="2">
    <source>
        <dbReference type="EMBL" id="PCK26422.1"/>
    </source>
</evidence>
<keyword evidence="1" id="KW-0472">Membrane</keyword>
<dbReference type="EMBL" id="NOVD01000009">
    <property type="protein sequence ID" value="PCK26422.1"/>
    <property type="molecule type" value="Genomic_DNA"/>
</dbReference>
<evidence type="ECO:0000256" key="1">
    <source>
        <dbReference type="SAM" id="Phobius"/>
    </source>
</evidence>
<dbReference type="GO" id="GO:0016747">
    <property type="term" value="F:acyltransferase activity, transferring groups other than amino-acyl groups"/>
    <property type="evidence" value="ECO:0007669"/>
    <property type="project" value="TreeGrafter"/>
</dbReference>
<comment type="caution">
    <text evidence="2">The sequence shown here is derived from an EMBL/GenBank/DDBJ whole genome shotgun (WGS) entry which is preliminary data.</text>
</comment>
<dbReference type="Gene3D" id="3.40.50.1820">
    <property type="entry name" value="alpha/beta hydrolase"/>
    <property type="match status" value="1"/>
</dbReference>
<keyword evidence="1" id="KW-1133">Transmembrane helix</keyword>
<feature type="transmembrane region" description="Helical" evidence="1">
    <location>
        <begin position="112"/>
        <end position="131"/>
    </location>
</feature>
<dbReference type="PANTHER" id="PTHR48098">
    <property type="entry name" value="ENTEROCHELIN ESTERASE-RELATED"/>
    <property type="match status" value="1"/>
</dbReference>
<accession>A0A2A5JAQ5</accession>
<feature type="transmembrane region" description="Helical" evidence="1">
    <location>
        <begin position="26"/>
        <end position="45"/>
    </location>
</feature>
<dbReference type="InterPro" id="IPR050583">
    <property type="entry name" value="Mycobacterial_A85_antigen"/>
</dbReference>
<gene>
    <name evidence="2" type="ORF">CHR55_15755</name>
</gene>
<dbReference type="InterPro" id="IPR000801">
    <property type="entry name" value="Esterase-like"/>
</dbReference>
<keyword evidence="1" id="KW-0812">Transmembrane</keyword>
<dbReference type="PANTHER" id="PTHR48098:SF1">
    <property type="entry name" value="DIACYLGLYCEROL ACYLTRANSFERASE_MYCOLYLTRANSFERASE AG85A"/>
    <property type="match status" value="1"/>
</dbReference>
<dbReference type="InterPro" id="IPR029058">
    <property type="entry name" value="AB_hydrolase_fold"/>
</dbReference>
<dbReference type="SUPFAM" id="SSF53474">
    <property type="entry name" value="alpha/beta-Hydrolases"/>
    <property type="match status" value="1"/>
</dbReference>
<organism evidence="2 3">
    <name type="scientific">Rhodococcus qingshengii</name>
    <dbReference type="NCBI Taxonomy" id="334542"/>
    <lineage>
        <taxon>Bacteria</taxon>
        <taxon>Bacillati</taxon>
        <taxon>Actinomycetota</taxon>
        <taxon>Actinomycetes</taxon>
        <taxon>Mycobacteriales</taxon>
        <taxon>Nocardiaceae</taxon>
        <taxon>Rhodococcus</taxon>
        <taxon>Rhodococcus erythropolis group</taxon>
    </lineage>
</organism>
<sequence>MWILERMHGHQLLTRLSRMSLEHGHITAALLVGSVLVGVGALLLLRWLPRRAVLVALGLSVVGSAGGAMFVWLSYRPLPAQLPLSSFVWIALAIFGVIGAALVLLRRPGLARGLSVTVLAGLAAIVAVGQVNAQTGTYPTLGSLVGHWPVGSVEHVAFDSLPGAEPWLQRGLPTETHWEVPVRMPSNGVVTEASIPGNISGFDARPATLYLPPAYLADPRAELPVLVLVAGEPGSPSDWLDSGRLATTVDAYASRHSGLAPVVVVPDALGDYDANPGCMDSALGNVATYLDQDVPNWIESNLQVNPDAAQWAIGGFSYGGTCAIEMAVNFPDRYPSFLDFSGQDEPSTGDHEDTVAAMFNGDEDAFDAVNARDLMAQNRYPQLSGVFVAGEDDDIYRPQQEIMFEAARAADMNVDYYTLPGGHSGDVWGTALELEMDWLGRTLALTP</sequence>